<dbReference type="AlphaFoldDB" id="A0A9R0ZKI4"/>
<proteinExistence type="predicted"/>
<evidence type="ECO:0000313" key="2">
    <source>
        <dbReference type="Proteomes" id="UP000324705"/>
    </source>
</evidence>
<gene>
    <name evidence="1" type="ORF">TRITD_7Av1G213830</name>
</gene>
<name>A0A9R0ZKI4_TRITD</name>
<organism evidence="1 2">
    <name type="scientific">Triticum turgidum subsp. durum</name>
    <name type="common">Durum wheat</name>
    <name type="synonym">Triticum durum</name>
    <dbReference type="NCBI Taxonomy" id="4567"/>
    <lineage>
        <taxon>Eukaryota</taxon>
        <taxon>Viridiplantae</taxon>
        <taxon>Streptophyta</taxon>
        <taxon>Embryophyta</taxon>
        <taxon>Tracheophyta</taxon>
        <taxon>Spermatophyta</taxon>
        <taxon>Magnoliopsida</taxon>
        <taxon>Liliopsida</taxon>
        <taxon>Poales</taxon>
        <taxon>Poaceae</taxon>
        <taxon>BOP clade</taxon>
        <taxon>Pooideae</taxon>
        <taxon>Triticodae</taxon>
        <taxon>Triticeae</taxon>
        <taxon>Triticinae</taxon>
        <taxon>Triticum</taxon>
    </lineage>
</organism>
<keyword evidence="2" id="KW-1185">Reference proteome</keyword>
<dbReference type="Gramene" id="TRITD7Av1G213830.1">
    <property type="protein sequence ID" value="TRITD7Av1G213830.1"/>
    <property type="gene ID" value="TRITD7Av1G213830"/>
</dbReference>
<reference evidence="1 2" key="1">
    <citation type="submission" date="2017-09" db="EMBL/GenBank/DDBJ databases">
        <authorList>
            <consortium name="International Durum Wheat Genome Sequencing Consortium (IDWGSC)"/>
            <person name="Milanesi L."/>
        </authorList>
    </citation>
    <scope>NUCLEOTIDE SEQUENCE [LARGE SCALE GENOMIC DNA]</scope>
    <source>
        <strain evidence="2">cv. Svevo</strain>
    </source>
</reference>
<dbReference type="Proteomes" id="UP000324705">
    <property type="component" value="Chromosome 7A"/>
</dbReference>
<dbReference type="OMA" id="CSATMAI"/>
<protein>
    <submittedName>
        <fullName evidence="1">Uncharacterized protein</fullName>
    </submittedName>
</protein>
<evidence type="ECO:0000313" key="1">
    <source>
        <dbReference type="EMBL" id="VAI78501.1"/>
    </source>
</evidence>
<sequence length="96" mass="10757">MARTAALHSVTAPTVHIHPSFCLYNNEWSYFLCLQMFMPVIGNFLGLQPVCSATMAIRASPKLAACRFIWRKSGYTPSSRLVHMVEGLMLAFVHVI</sequence>
<dbReference type="EMBL" id="LT934123">
    <property type="protein sequence ID" value="VAI78501.1"/>
    <property type="molecule type" value="Genomic_DNA"/>
</dbReference>
<accession>A0A9R0ZKI4</accession>